<evidence type="ECO:0000313" key="2">
    <source>
        <dbReference type="Proteomes" id="UP000825701"/>
    </source>
</evidence>
<dbReference type="PANTHER" id="PTHR34129">
    <property type="entry name" value="BLR1139 PROTEIN"/>
    <property type="match status" value="1"/>
</dbReference>
<keyword evidence="2" id="KW-1185">Reference proteome</keyword>
<organism evidence="1 2">
    <name type="scientific">Chenggangzhangella methanolivorans</name>
    <dbReference type="NCBI Taxonomy" id="1437009"/>
    <lineage>
        <taxon>Bacteria</taxon>
        <taxon>Pseudomonadati</taxon>
        <taxon>Pseudomonadota</taxon>
        <taxon>Alphaproteobacteria</taxon>
        <taxon>Hyphomicrobiales</taxon>
        <taxon>Methylopilaceae</taxon>
        <taxon>Chenggangzhangella</taxon>
    </lineage>
</organism>
<dbReference type="PANTHER" id="PTHR34129:SF1">
    <property type="entry name" value="DUF952 DOMAIN-CONTAINING PROTEIN"/>
    <property type="match status" value="1"/>
</dbReference>
<dbReference type="Pfam" id="PF06108">
    <property type="entry name" value="DUF952"/>
    <property type="match status" value="1"/>
</dbReference>
<dbReference type="Gene3D" id="3.20.170.20">
    <property type="entry name" value="Protein of unknown function DUF952"/>
    <property type="match status" value="1"/>
</dbReference>
<dbReference type="AlphaFoldDB" id="A0A9E6UGW5"/>
<name>A0A9E6UGW5_9HYPH</name>
<dbReference type="EMBL" id="CP081869">
    <property type="protein sequence ID" value="QZN99162.1"/>
    <property type="molecule type" value="Genomic_DNA"/>
</dbReference>
<gene>
    <name evidence="1" type="ORF">K6K41_20330</name>
</gene>
<dbReference type="KEGG" id="cmet:K6K41_20330"/>
<dbReference type="RefSeq" id="WP_261402192.1">
    <property type="nucleotide sequence ID" value="NZ_CP081869.1"/>
</dbReference>
<protein>
    <submittedName>
        <fullName evidence="1">DUF952 domain-containing protein</fullName>
    </submittedName>
</protein>
<dbReference type="Proteomes" id="UP000825701">
    <property type="component" value="Chromosome"/>
</dbReference>
<dbReference type="InterPro" id="IPR009297">
    <property type="entry name" value="DUF952"/>
</dbReference>
<sequence>MTDATIYKIAPAALWEAAARAGTFDGAPVDLADGYIHFSTADQLGETAAKHFADQNDLVLIAVATAPLGDALKWEPSRGGALFPHLYAPLPTSAAIWVRALPLGEDGRHIFPSEAAPAGAPA</sequence>
<evidence type="ECO:0000313" key="1">
    <source>
        <dbReference type="EMBL" id="QZN99162.1"/>
    </source>
</evidence>
<reference evidence="1" key="1">
    <citation type="submission" date="2021-08" db="EMBL/GenBank/DDBJ databases">
        <authorList>
            <person name="Zhang H."/>
            <person name="Xu M."/>
            <person name="Yu Z."/>
            <person name="Yang L."/>
            <person name="Cai Y."/>
        </authorList>
    </citation>
    <scope>NUCLEOTIDE SEQUENCE</scope>
    <source>
        <strain evidence="1">CHL1</strain>
    </source>
</reference>
<proteinExistence type="predicted"/>
<dbReference type="SUPFAM" id="SSF56399">
    <property type="entry name" value="ADP-ribosylation"/>
    <property type="match status" value="1"/>
</dbReference>
<accession>A0A9E6UGW5</accession>